<keyword evidence="2" id="KW-0134">Cell wall</keyword>
<evidence type="ECO:0000256" key="4">
    <source>
        <dbReference type="ARBA" id="ARBA00022729"/>
    </source>
</evidence>
<evidence type="ECO:0000256" key="2">
    <source>
        <dbReference type="ARBA" id="ARBA00022512"/>
    </source>
</evidence>
<dbReference type="EMBL" id="FWXS01000002">
    <property type="protein sequence ID" value="SMC42204.1"/>
    <property type="molecule type" value="Genomic_DNA"/>
</dbReference>
<evidence type="ECO:0000256" key="6">
    <source>
        <dbReference type="SAM" id="SignalP"/>
    </source>
</evidence>
<dbReference type="SUPFAM" id="SSF52058">
    <property type="entry name" value="L domain-like"/>
    <property type="match status" value="5"/>
</dbReference>
<dbReference type="InterPro" id="IPR026444">
    <property type="entry name" value="Secre_tail"/>
</dbReference>
<feature type="domain" description="Receptor L-domain" evidence="7">
    <location>
        <begin position="350"/>
        <end position="441"/>
    </location>
</feature>
<evidence type="ECO:0000259" key="8">
    <source>
        <dbReference type="Pfam" id="PF18962"/>
    </source>
</evidence>
<dbReference type="InterPro" id="IPR000494">
    <property type="entry name" value="Rcpt_L-dom"/>
</dbReference>
<evidence type="ECO:0000256" key="1">
    <source>
        <dbReference type="ARBA" id="ARBA00004191"/>
    </source>
</evidence>
<keyword evidence="5" id="KW-0325">Glycoprotein</keyword>
<keyword evidence="4 6" id="KW-0732">Signal</keyword>
<feature type="domain" description="Secretion system C-terminal sorting" evidence="8">
    <location>
        <begin position="968"/>
        <end position="1035"/>
    </location>
</feature>
<dbReference type="PANTHER" id="PTHR31018:SF3">
    <property type="entry name" value="RECEPTOR PROTEIN-TYROSINE KINASE"/>
    <property type="match status" value="1"/>
</dbReference>
<dbReference type="RefSeq" id="WP_084016168.1">
    <property type="nucleotide sequence ID" value="NZ_FWXS01000002.1"/>
</dbReference>
<dbReference type="Proteomes" id="UP000192393">
    <property type="component" value="Unassembled WGS sequence"/>
</dbReference>
<keyword evidence="3" id="KW-0964">Secreted</keyword>
<evidence type="ECO:0000313" key="9">
    <source>
        <dbReference type="EMBL" id="SMC42204.1"/>
    </source>
</evidence>
<evidence type="ECO:0000313" key="10">
    <source>
        <dbReference type="Proteomes" id="UP000192393"/>
    </source>
</evidence>
<dbReference type="PANTHER" id="PTHR31018">
    <property type="entry name" value="SPORULATION-SPECIFIC PROTEIN-RELATED"/>
    <property type="match status" value="1"/>
</dbReference>
<feature type="signal peptide" evidence="6">
    <location>
        <begin position="1"/>
        <end position="23"/>
    </location>
</feature>
<dbReference type="PROSITE" id="PS51257">
    <property type="entry name" value="PROKAR_LIPOPROTEIN"/>
    <property type="match status" value="1"/>
</dbReference>
<dbReference type="GO" id="GO:0030313">
    <property type="term" value="C:cell envelope"/>
    <property type="evidence" value="ECO:0007669"/>
    <property type="project" value="UniProtKB-SubCell"/>
</dbReference>
<evidence type="ECO:0000256" key="5">
    <source>
        <dbReference type="ARBA" id="ARBA00023180"/>
    </source>
</evidence>
<name>A0A1W1Z1D7_9FLAO</name>
<keyword evidence="10" id="KW-1185">Reference proteome</keyword>
<dbReference type="OrthoDB" id="5381604at2"/>
<sequence length="1037" mass="110308">MRTNLFKWFCVTVSLIGSCCISAQCPTIDGYLQFNSQAEVNQFLVDYPNCTSLDGRLIIGSNNTSDITDLTPFENLTSVKGLLIQSTSLTNLVGLENLIDDDGELAIRYNNSLTDLSALGGITEVSTLDIDGNAVLVSLEGLNIGTVQSSVEITQNPALVNLHGLENLTEISDLLEIRLNNSLVTVDGLNNITKIGSLSIVFNNSLTNLDGLNALESFTGSAITPGLNISFNASLTSLEGLSQLTTILNSTLQINSNNLLTSLSGLDNIDPSSITHLYLTSSQQLSTCNVQSICDYLSGNGQATISGNSVGCNSIDEIEYFCEEATNCPTGDVILTTQAEVDLFHTTYPDCTTIFGNLYIGIAEGTSNINDISGLENIERIVGGLTIENTSLTNLTGLNALVQMGDDFVIAGNDLLQNLQAFNSLTSINYSALIIYENNSLTSLSGLDNIDPGSITDLTLSSSQNLSTCDVNSICTYISTFGATYSISGNATGCNSFDEVLEACQDTLPTCPSQDIQFLSQAELDHFVVQYPDCSILNASIKIGGTSVTDIYNLEPLSNLTRINGSLSVDKTSLVNLNGLENLTQTGNFQALLNDQLQSLEGLDNLTTVIGGFTIQSNPLIVNLQGINSLLVVGDLGITSNESLSSLEGLNNLIAVNSPGGATASISQNPALIDLTGLENLQAVNGTLRVDSNASLISLDGLENLATLADNLEIKSNPNLQSIESLTGLTEVPFLLQISSNPELESLQGLQNLVSTYVLNIGTNHSLTNLEGLNSLESVLDIVIYDNDAMVSLEGLNSLSNVMGQIELSQNQLLNNIEKLSNISIAEGLIIQENPSLVSLEGVNNISRLGIEWPGLLGIANNGLVNSLEPLSNLINLNTGYLFVYGNPALTTLSGVDNIIPSSMSYVEITASPGLSVCNVPSICGYLSNGGEHIINGNTTGCNSSEEILELCELSMQEMNDADQITFYPVPTKQILNISIKNSTKIESVNVFDLTGKLVLNSNNSDSKINLSHLNSGTYLISVKTNKGIHTEKIIKK</sequence>
<dbReference type="Pfam" id="PF18962">
    <property type="entry name" value="Por_Secre_tail"/>
    <property type="match status" value="1"/>
</dbReference>
<protein>
    <submittedName>
        <fullName evidence="9">Por secretion system C-terminal sorting domain-containing protein</fullName>
    </submittedName>
</protein>
<dbReference type="STRING" id="1434700.SAMN06296427_10297"/>
<comment type="subcellular location">
    <subcellularLocation>
        <location evidence="1">Secreted</location>
        <location evidence="1">Cell wall</location>
    </subcellularLocation>
</comment>
<accession>A0A1W1Z1D7</accession>
<dbReference type="InterPro" id="IPR051648">
    <property type="entry name" value="CWI-Assembly_Regulator"/>
</dbReference>
<dbReference type="Gene3D" id="3.80.20.20">
    <property type="entry name" value="Receptor L-domain"/>
    <property type="match status" value="5"/>
</dbReference>
<evidence type="ECO:0000259" key="7">
    <source>
        <dbReference type="Pfam" id="PF01030"/>
    </source>
</evidence>
<feature type="chain" id="PRO_5012935690" evidence="6">
    <location>
        <begin position="24"/>
        <end position="1037"/>
    </location>
</feature>
<gene>
    <name evidence="9" type="ORF">SAMN06296427_10297</name>
</gene>
<dbReference type="AlphaFoldDB" id="A0A1W1Z1D7"/>
<dbReference type="NCBIfam" id="TIGR04183">
    <property type="entry name" value="Por_Secre_tail"/>
    <property type="match status" value="1"/>
</dbReference>
<organism evidence="9 10">
    <name type="scientific">Moheibacter sediminis</name>
    <dbReference type="NCBI Taxonomy" id="1434700"/>
    <lineage>
        <taxon>Bacteria</taxon>
        <taxon>Pseudomonadati</taxon>
        <taxon>Bacteroidota</taxon>
        <taxon>Flavobacteriia</taxon>
        <taxon>Flavobacteriales</taxon>
        <taxon>Weeksellaceae</taxon>
        <taxon>Moheibacter</taxon>
    </lineage>
</organism>
<reference evidence="9 10" key="1">
    <citation type="submission" date="2017-04" db="EMBL/GenBank/DDBJ databases">
        <authorList>
            <person name="Afonso C.L."/>
            <person name="Miller P.J."/>
            <person name="Scott M.A."/>
            <person name="Spackman E."/>
            <person name="Goraichik I."/>
            <person name="Dimitrov K.M."/>
            <person name="Suarez D.L."/>
            <person name="Swayne D.E."/>
        </authorList>
    </citation>
    <scope>NUCLEOTIDE SEQUENCE [LARGE SCALE GENOMIC DNA]</scope>
    <source>
        <strain evidence="9 10">CGMCC 1.12708</strain>
    </source>
</reference>
<evidence type="ECO:0000256" key="3">
    <source>
        <dbReference type="ARBA" id="ARBA00022525"/>
    </source>
</evidence>
<dbReference type="Pfam" id="PF01030">
    <property type="entry name" value="Recep_L_domain"/>
    <property type="match status" value="1"/>
</dbReference>
<dbReference type="InterPro" id="IPR036941">
    <property type="entry name" value="Rcpt_L-dom_sf"/>
</dbReference>
<proteinExistence type="predicted"/>